<sequence length="47" mass="5401">MLKALDIVDLSWLICSFSFLLRDSQNEILRKDAPAGERDIWNALLPL</sequence>
<dbReference type="Proteomes" id="UP000831701">
    <property type="component" value="Chromosome 12"/>
</dbReference>
<comment type="caution">
    <text evidence="1">The sequence shown here is derived from an EMBL/GenBank/DDBJ whole genome shotgun (WGS) entry which is preliminary data.</text>
</comment>
<protein>
    <submittedName>
        <fullName evidence="1">Uncharacterized protein</fullName>
    </submittedName>
</protein>
<accession>A0ACB8WC88</accession>
<reference evidence="1" key="1">
    <citation type="submission" date="2022-04" db="EMBL/GenBank/DDBJ databases">
        <title>Jade perch genome.</title>
        <authorList>
            <person name="Chao B."/>
        </authorList>
    </citation>
    <scope>NUCLEOTIDE SEQUENCE</scope>
    <source>
        <strain evidence="1">CB-2022</strain>
    </source>
</reference>
<evidence type="ECO:0000313" key="2">
    <source>
        <dbReference type="Proteomes" id="UP000831701"/>
    </source>
</evidence>
<dbReference type="EMBL" id="CM041542">
    <property type="protein sequence ID" value="KAI3365371.1"/>
    <property type="molecule type" value="Genomic_DNA"/>
</dbReference>
<proteinExistence type="predicted"/>
<gene>
    <name evidence="1" type="ORF">L3Q82_010458</name>
</gene>
<evidence type="ECO:0000313" key="1">
    <source>
        <dbReference type="EMBL" id="KAI3365371.1"/>
    </source>
</evidence>
<name>A0ACB8WC88_9TELE</name>
<keyword evidence="2" id="KW-1185">Reference proteome</keyword>
<organism evidence="1 2">
    <name type="scientific">Scortum barcoo</name>
    <name type="common">barcoo grunter</name>
    <dbReference type="NCBI Taxonomy" id="214431"/>
    <lineage>
        <taxon>Eukaryota</taxon>
        <taxon>Metazoa</taxon>
        <taxon>Chordata</taxon>
        <taxon>Craniata</taxon>
        <taxon>Vertebrata</taxon>
        <taxon>Euteleostomi</taxon>
        <taxon>Actinopterygii</taxon>
        <taxon>Neopterygii</taxon>
        <taxon>Teleostei</taxon>
        <taxon>Neoteleostei</taxon>
        <taxon>Acanthomorphata</taxon>
        <taxon>Eupercaria</taxon>
        <taxon>Centrarchiformes</taxon>
        <taxon>Terapontoidei</taxon>
        <taxon>Terapontidae</taxon>
        <taxon>Scortum</taxon>
    </lineage>
</organism>